<sequence length="205" mass="23235">MRYQRTIGRFTVVAQCGQDLAAQAEELLNQLELMNARGPALHDGTTIQFGWSLLTLRGNDGELYVCEPYFRGDALHEVLPTVDDTLRVLSRQVKLLRTLGITGVDVRFNESLVVAKDCLKEDHIHLVREQPDRAFTGWYIGRFGEKEEEVTPDKVMGMNVYEVFNLRYSVLDVLTLPPGYKVSFTGDIIEAVMDADGKVFRPRIL</sequence>
<evidence type="ECO:0000313" key="3">
    <source>
        <dbReference type="Proteomes" id="UP000607559"/>
    </source>
</evidence>
<dbReference type="AlphaFoldDB" id="A0A8J2XRC6"/>
<comment type="caution">
    <text evidence="2">The sequence shown here is derived from an EMBL/GenBank/DDBJ whole genome shotgun (WGS) entry which is preliminary data.</text>
</comment>
<reference evidence="2" key="1">
    <citation type="journal article" date="2014" name="Int. J. Syst. Evol. Microbiol.">
        <title>Complete genome sequence of Corynebacterium casei LMG S-19264T (=DSM 44701T), isolated from a smear-ripened cheese.</title>
        <authorList>
            <consortium name="US DOE Joint Genome Institute (JGI-PGF)"/>
            <person name="Walter F."/>
            <person name="Albersmeier A."/>
            <person name="Kalinowski J."/>
            <person name="Ruckert C."/>
        </authorList>
    </citation>
    <scope>NUCLEOTIDE SEQUENCE</scope>
    <source>
        <strain evidence="2">CGMCC 1.15448</strain>
    </source>
</reference>
<keyword evidence="3" id="KW-1185">Reference proteome</keyword>
<proteinExistence type="predicted"/>
<accession>A0A8J2XRC6</accession>
<gene>
    <name evidence="2" type="ORF">GCM10011511_09730</name>
</gene>
<dbReference type="InterPro" id="IPR056509">
    <property type="entry name" value="Imm33-like"/>
</dbReference>
<organism evidence="2 3">
    <name type="scientific">Puia dinghuensis</name>
    <dbReference type="NCBI Taxonomy" id="1792502"/>
    <lineage>
        <taxon>Bacteria</taxon>
        <taxon>Pseudomonadati</taxon>
        <taxon>Bacteroidota</taxon>
        <taxon>Chitinophagia</taxon>
        <taxon>Chitinophagales</taxon>
        <taxon>Chitinophagaceae</taxon>
        <taxon>Puia</taxon>
    </lineage>
</organism>
<dbReference type="Proteomes" id="UP000607559">
    <property type="component" value="Unassembled WGS sequence"/>
</dbReference>
<dbReference type="Pfam" id="PF24719">
    <property type="entry name" value="Imm33-like"/>
    <property type="match status" value="1"/>
</dbReference>
<evidence type="ECO:0000313" key="2">
    <source>
        <dbReference type="EMBL" id="GGA88548.1"/>
    </source>
</evidence>
<dbReference type="EMBL" id="BMJC01000001">
    <property type="protein sequence ID" value="GGA88548.1"/>
    <property type="molecule type" value="Genomic_DNA"/>
</dbReference>
<feature type="domain" description="Imm33-like" evidence="1">
    <location>
        <begin position="92"/>
        <end position="194"/>
    </location>
</feature>
<reference evidence="2" key="2">
    <citation type="submission" date="2020-09" db="EMBL/GenBank/DDBJ databases">
        <authorList>
            <person name="Sun Q."/>
            <person name="Zhou Y."/>
        </authorList>
    </citation>
    <scope>NUCLEOTIDE SEQUENCE</scope>
    <source>
        <strain evidence="2">CGMCC 1.15448</strain>
    </source>
</reference>
<protein>
    <recommendedName>
        <fullName evidence="1">Imm33-like domain-containing protein</fullName>
    </recommendedName>
</protein>
<name>A0A8J2XRC6_9BACT</name>
<evidence type="ECO:0000259" key="1">
    <source>
        <dbReference type="Pfam" id="PF24719"/>
    </source>
</evidence>
<dbReference type="RefSeq" id="WP_188929101.1">
    <property type="nucleotide sequence ID" value="NZ_BMJC01000001.1"/>
</dbReference>